<evidence type="ECO:0000313" key="2">
    <source>
        <dbReference type="EMBL" id="KAH1047900.1"/>
    </source>
</evidence>
<feature type="compositionally biased region" description="Polar residues" evidence="1">
    <location>
        <begin position="21"/>
        <end position="37"/>
    </location>
</feature>
<evidence type="ECO:0000256" key="1">
    <source>
        <dbReference type="SAM" id="MobiDB-lite"/>
    </source>
</evidence>
<protein>
    <submittedName>
        <fullName evidence="2">Uncharacterized protein</fullName>
    </submittedName>
</protein>
<reference evidence="2 3" key="1">
    <citation type="journal article" date="2021" name="Plant Biotechnol. J.">
        <title>Multi-omics assisted identification of the key and species-specific regulatory components of drought-tolerant mechanisms in Gossypium stocksii.</title>
        <authorList>
            <person name="Yu D."/>
            <person name="Ke L."/>
            <person name="Zhang D."/>
            <person name="Wu Y."/>
            <person name="Sun Y."/>
            <person name="Mei J."/>
            <person name="Sun J."/>
            <person name="Sun Y."/>
        </authorList>
    </citation>
    <scope>NUCLEOTIDE SEQUENCE [LARGE SCALE GENOMIC DNA]</scope>
    <source>
        <strain evidence="3">cv. E1</strain>
        <tissue evidence="2">Leaf</tissue>
    </source>
</reference>
<dbReference type="EMBL" id="JAIQCV010000011">
    <property type="protein sequence ID" value="KAH1047900.1"/>
    <property type="molecule type" value="Genomic_DNA"/>
</dbReference>
<comment type="caution">
    <text evidence="2">The sequence shown here is derived from an EMBL/GenBank/DDBJ whole genome shotgun (WGS) entry which is preliminary data.</text>
</comment>
<feature type="compositionally biased region" description="Low complexity" evidence="1">
    <location>
        <begin position="1"/>
        <end position="12"/>
    </location>
</feature>
<evidence type="ECO:0000313" key="3">
    <source>
        <dbReference type="Proteomes" id="UP000828251"/>
    </source>
</evidence>
<organism evidence="2 3">
    <name type="scientific">Gossypium stocksii</name>
    <dbReference type="NCBI Taxonomy" id="47602"/>
    <lineage>
        <taxon>Eukaryota</taxon>
        <taxon>Viridiplantae</taxon>
        <taxon>Streptophyta</taxon>
        <taxon>Embryophyta</taxon>
        <taxon>Tracheophyta</taxon>
        <taxon>Spermatophyta</taxon>
        <taxon>Magnoliopsida</taxon>
        <taxon>eudicotyledons</taxon>
        <taxon>Gunneridae</taxon>
        <taxon>Pentapetalae</taxon>
        <taxon>rosids</taxon>
        <taxon>malvids</taxon>
        <taxon>Malvales</taxon>
        <taxon>Malvaceae</taxon>
        <taxon>Malvoideae</taxon>
        <taxon>Gossypium</taxon>
    </lineage>
</organism>
<sequence>SSSSQPPSSTAVTPPPPTSTGENTLSSQTHQHPNPGSFNYALANPKGDSLLGIARSTESNTQTQAALTMQKYPMSSSTPSSSARGVGSTNSAAPRRNSKPPKYSKFISKSFQLASQSSSHDGSCSLAAFVGKAPLKVMFYNSVCGKMLYSGVCEKSAAKVPPVSIRDLLVEDRDESRSF</sequence>
<accession>A0A9D3ZN47</accession>
<feature type="non-terminal residue" evidence="2">
    <location>
        <position position="1"/>
    </location>
</feature>
<feature type="region of interest" description="Disordered" evidence="1">
    <location>
        <begin position="1"/>
        <end position="104"/>
    </location>
</feature>
<proteinExistence type="predicted"/>
<keyword evidence="3" id="KW-1185">Reference proteome</keyword>
<dbReference type="Proteomes" id="UP000828251">
    <property type="component" value="Unassembled WGS sequence"/>
</dbReference>
<dbReference type="AlphaFoldDB" id="A0A9D3ZN47"/>
<feature type="compositionally biased region" description="Polar residues" evidence="1">
    <location>
        <begin position="56"/>
        <end position="67"/>
    </location>
</feature>
<gene>
    <name evidence="2" type="ORF">J1N35_038684</name>
</gene>
<name>A0A9D3ZN47_9ROSI</name>